<dbReference type="Gene3D" id="3.40.50.1820">
    <property type="entry name" value="alpha/beta hydrolase"/>
    <property type="match status" value="1"/>
</dbReference>
<dbReference type="PANTHER" id="PTHR43194">
    <property type="entry name" value="HYDROLASE ALPHA/BETA FOLD FAMILY"/>
    <property type="match status" value="1"/>
</dbReference>
<gene>
    <name evidence="2" type="ORF">ED733_003282</name>
</gene>
<dbReference type="AlphaFoldDB" id="A0A5C6GIR2"/>
<evidence type="ECO:0000313" key="2">
    <source>
        <dbReference type="EMBL" id="TWU76191.1"/>
    </source>
</evidence>
<evidence type="ECO:0000256" key="1">
    <source>
        <dbReference type="SAM" id="MobiDB-lite"/>
    </source>
</evidence>
<proteinExistence type="predicted"/>
<feature type="region of interest" description="Disordered" evidence="1">
    <location>
        <begin position="121"/>
        <end position="151"/>
    </location>
</feature>
<feature type="compositionally biased region" description="Polar residues" evidence="1">
    <location>
        <begin position="127"/>
        <end position="144"/>
    </location>
</feature>
<sequence length="830" mass="89951">MWQAMSYDSIVWPGEFWEGDGSLEDQPLPDLNLTEAALDPEPDFVDVLYHYGQRQMSAMPGQVSSPAGQIQAGLPPQAGLARLTDEGPSEKSQYVDPGMLTLGPVVDDCSCDPVTTGSDFAMDELQDSPTTDMETNNSGKSHTISESPPVLPPVPVESAGQDHITQELAMVMARTGRTDFVKHTASPRGIAAAWPKDGVLHPTSSGSNEYTQPLVANGPDPQMMVTGAGPPIDLAAYTNSFFDTHSQAAPVRFSVPPPEVPQQLGDPMYTTPVQNAQHRTMYQAGEFAFNGHTSGQVPTSQPAMIANGPYGIPSQGSTAGAQPVASAFPRPATGFDLQPTSELAPTPHSFAQMSLPVPAMGGATFAYQAQNGQPHTRDFQPVPLERNPSADVLLPHDPRLEAPRNGPRTLHSRSPSLEIKHSRETLQVHFEHRPLPPSSFKDTVWHGNMCVEKYVPDENTRAYPIILVHGDFHTGQIWTRKPDGGRGWVYFFLARGFTVYVVDMPACGRSQQLYRSVVRWSQFTNDVEYITPGRVEANLTGISKCHPVRWPAARTHSQWPGTGMMGDAIFETYIASTGPLYFRRHQRQSLGKEALTALLNTTGPAFLLGEGSGATASWLAADALPHLVKAVIAVEPAGPPGGTNRLIYGADWKYGNQVRRVRHQRPYGLTDIPLTFEPPVPQPVYDERGVAQPPLTLVPTLMATPGCVHLLQPDSRKVQGDDNGNLLPRGATTDSPRKLVALSMMPQLIVTGQASHHTTFDQATAGFMKQAGVEVDHFVLDRFGILGNGHLMFLEQNSDVVAGVIFAWMVKEIPQLTPSAAAAEARAANK</sequence>
<reference evidence="3" key="1">
    <citation type="submission" date="2018-12" db="EMBL/GenBank/DDBJ databases">
        <title>The complete genome of Metarhizium rileyi, a key fungal pathogen of Lepidoptera.</title>
        <authorList>
            <person name="Binneck E."/>
            <person name="Lastra C.C.L."/>
            <person name="Sosa-Gomez D.R."/>
        </authorList>
    </citation>
    <scope>NUCLEOTIDE SEQUENCE [LARGE SCALE GENOMIC DNA]</scope>
    <source>
        <strain evidence="3">Cep018-CH2</strain>
    </source>
</reference>
<dbReference type="Proteomes" id="UP000317257">
    <property type="component" value="Unassembled WGS sequence"/>
</dbReference>
<comment type="caution">
    <text evidence="2">The sequence shown here is derived from an EMBL/GenBank/DDBJ whole genome shotgun (WGS) entry which is preliminary data.</text>
</comment>
<dbReference type="InterPro" id="IPR050228">
    <property type="entry name" value="Carboxylesterase_BioH"/>
</dbReference>
<dbReference type="EMBL" id="SBHS01000005">
    <property type="protein sequence ID" value="TWU76191.1"/>
    <property type="molecule type" value="Genomic_DNA"/>
</dbReference>
<organism evidence="2 3">
    <name type="scientific">Metarhizium rileyi (strain RCEF 4871)</name>
    <name type="common">Nomuraea rileyi</name>
    <dbReference type="NCBI Taxonomy" id="1649241"/>
    <lineage>
        <taxon>Eukaryota</taxon>
        <taxon>Fungi</taxon>
        <taxon>Dikarya</taxon>
        <taxon>Ascomycota</taxon>
        <taxon>Pezizomycotina</taxon>
        <taxon>Sordariomycetes</taxon>
        <taxon>Hypocreomycetidae</taxon>
        <taxon>Hypocreales</taxon>
        <taxon>Clavicipitaceae</taxon>
        <taxon>Metarhizium</taxon>
    </lineage>
</organism>
<dbReference type="InterPro" id="IPR029058">
    <property type="entry name" value="AB_hydrolase_fold"/>
</dbReference>
<evidence type="ECO:0000313" key="3">
    <source>
        <dbReference type="Proteomes" id="UP000317257"/>
    </source>
</evidence>
<protein>
    <submittedName>
        <fullName evidence="2">Uncharacterized protein</fullName>
    </submittedName>
</protein>
<dbReference type="SUPFAM" id="SSF53474">
    <property type="entry name" value="alpha/beta-Hydrolases"/>
    <property type="match status" value="1"/>
</dbReference>
<feature type="region of interest" description="Disordered" evidence="1">
    <location>
        <begin position="713"/>
        <end position="732"/>
    </location>
</feature>
<name>A0A5C6GIR2_METRR</name>
<dbReference type="PANTHER" id="PTHR43194:SF4">
    <property type="entry name" value="AB HYDROLASE-1 DOMAIN-CONTAINING PROTEIN"/>
    <property type="match status" value="1"/>
</dbReference>
<accession>A0A5C6GIR2</accession>